<accession>A0ABW7YND6</accession>
<comment type="caution">
    <text evidence="1">The sequence shown here is derived from an EMBL/GenBank/DDBJ whole genome shotgun (WGS) entry which is preliminary data.</text>
</comment>
<dbReference type="EMBL" id="JBITGY010000002">
    <property type="protein sequence ID" value="MFI6497424.1"/>
    <property type="molecule type" value="Genomic_DNA"/>
</dbReference>
<protein>
    <recommendedName>
        <fullName evidence="3">DUF4240 domain-containing protein</fullName>
    </recommendedName>
</protein>
<sequence length="193" mass="22180">MADDWNAWIRELCDLPREQWRGWLAHHFPKGIPRQWWWSFADSVESMVMVARHRDGDPGAALHKAVAVLGRARTEGGLTPWRHAYWLARLSATAARQGPAPDLLPQEVMPGAAAHAIFASIPVTPVELVELRKVSERYRNEEDDVDFTAEEHEALGEWIFTIDALDWLIPYIHDRDLLQHIQEWRTAAHSSRP</sequence>
<keyword evidence="2" id="KW-1185">Reference proteome</keyword>
<name>A0ABW7YND6_9ACTN</name>
<evidence type="ECO:0000313" key="2">
    <source>
        <dbReference type="Proteomes" id="UP001612741"/>
    </source>
</evidence>
<evidence type="ECO:0000313" key="1">
    <source>
        <dbReference type="EMBL" id="MFI6497424.1"/>
    </source>
</evidence>
<proteinExistence type="predicted"/>
<dbReference type="Proteomes" id="UP001612741">
    <property type="component" value="Unassembled WGS sequence"/>
</dbReference>
<gene>
    <name evidence="1" type="ORF">ACIBG2_08575</name>
</gene>
<reference evidence="1 2" key="1">
    <citation type="submission" date="2024-10" db="EMBL/GenBank/DDBJ databases">
        <title>The Natural Products Discovery Center: Release of the First 8490 Sequenced Strains for Exploring Actinobacteria Biosynthetic Diversity.</title>
        <authorList>
            <person name="Kalkreuter E."/>
            <person name="Kautsar S.A."/>
            <person name="Yang D."/>
            <person name="Bader C.D."/>
            <person name="Teijaro C.N."/>
            <person name="Fluegel L."/>
            <person name="Davis C.M."/>
            <person name="Simpson J.R."/>
            <person name="Lauterbach L."/>
            <person name="Steele A.D."/>
            <person name="Gui C."/>
            <person name="Meng S."/>
            <person name="Li G."/>
            <person name="Viehrig K."/>
            <person name="Ye F."/>
            <person name="Su P."/>
            <person name="Kiefer A.F."/>
            <person name="Nichols A."/>
            <person name="Cepeda A.J."/>
            <person name="Yan W."/>
            <person name="Fan B."/>
            <person name="Jiang Y."/>
            <person name="Adhikari A."/>
            <person name="Zheng C.-J."/>
            <person name="Schuster L."/>
            <person name="Cowan T.M."/>
            <person name="Smanski M.J."/>
            <person name="Chevrette M.G."/>
            <person name="De Carvalho L.P.S."/>
            <person name="Shen B."/>
        </authorList>
    </citation>
    <scope>NUCLEOTIDE SEQUENCE [LARGE SCALE GENOMIC DNA]</scope>
    <source>
        <strain evidence="1 2">NPDC050545</strain>
    </source>
</reference>
<organism evidence="1 2">
    <name type="scientific">Nonomuraea typhae</name>
    <dbReference type="NCBI Taxonomy" id="2603600"/>
    <lineage>
        <taxon>Bacteria</taxon>
        <taxon>Bacillati</taxon>
        <taxon>Actinomycetota</taxon>
        <taxon>Actinomycetes</taxon>
        <taxon>Streptosporangiales</taxon>
        <taxon>Streptosporangiaceae</taxon>
        <taxon>Nonomuraea</taxon>
    </lineage>
</organism>
<dbReference type="RefSeq" id="WP_397080249.1">
    <property type="nucleotide sequence ID" value="NZ_JBITGY010000002.1"/>
</dbReference>
<evidence type="ECO:0008006" key="3">
    <source>
        <dbReference type="Google" id="ProtNLM"/>
    </source>
</evidence>